<dbReference type="RefSeq" id="WP_338064212.1">
    <property type="nucleotide sequence ID" value="NZ_AUNB01000011.1"/>
</dbReference>
<dbReference type="eggNOG" id="COG2832">
    <property type="taxonomic scope" value="Bacteria"/>
</dbReference>
<keyword evidence="1" id="KW-0472">Membrane</keyword>
<dbReference type="STRING" id="1353528.DT23_10810"/>
<dbReference type="Proteomes" id="UP000027471">
    <property type="component" value="Unassembled WGS sequence"/>
</dbReference>
<evidence type="ECO:0000313" key="3">
    <source>
        <dbReference type="Proteomes" id="UP000027471"/>
    </source>
</evidence>
<feature type="transmembrane region" description="Helical" evidence="1">
    <location>
        <begin position="6"/>
        <end position="39"/>
    </location>
</feature>
<organism evidence="2 3">
    <name type="scientific">Thioclava indica</name>
    <dbReference type="NCBI Taxonomy" id="1353528"/>
    <lineage>
        <taxon>Bacteria</taxon>
        <taxon>Pseudomonadati</taxon>
        <taxon>Pseudomonadota</taxon>
        <taxon>Alphaproteobacteria</taxon>
        <taxon>Rhodobacterales</taxon>
        <taxon>Paracoccaceae</taxon>
        <taxon>Thioclava</taxon>
    </lineage>
</organism>
<dbReference type="PIRSF" id="PIRSF016789">
    <property type="entry name" value="DUF454"/>
    <property type="match status" value="1"/>
</dbReference>
<feature type="transmembrane region" description="Helical" evidence="1">
    <location>
        <begin position="97"/>
        <end position="114"/>
    </location>
</feature>
<evidence type="ECO:0000256" key="1">
    <source>
        <dbReference type="SAM" id="Phobius"/>
    </source>
</evidence>
<sequence>MIRLLWLTLGLLSLSIGLIGAIVPLVPTVPLMLLAAFFFAKSSDRLHNWLITHPRFGTAIQDWQDHRAISKRAKIAASISIAIAFGFSVIIGLPAKLLAIQAATLIAVSIFIWTRPNS</sequence>
<accession>A0A074JYR9</accession>
<protein>
    <recommendedName>
        <fullName evidence="4">Inner membrane protein</fullName>
    </recommendedName>
</protein>
<keyword evidence="1" id="KW-1133">Transmembrane helix</keyword>
<evidence type="ECO:0000313" key="2">
    <source>
        <dbReference type="EMBL" id="KEO61045.1"/>
    </source>
</evidence>
<dbReference type="PANTHER" id="PTHR35813">
    <property type="entry name" value="INNER MEMBRANE PROTEIN YBAN"/>
    <property type="match status" value="1"/>
</dbReference>
<dbReference type="InterPro" id="IPR007401">
    <property type="entry name" value="DUF454"/>
</dbReference>
<dbReference type="PANTHER" id="PTHR35813:SF1">
    <property type="entry name" value="INNER MEMBRANE PROTEIN YBAN"/>
    <property type="match status" value="1"/>
</dbReference>
<reference evidence="2 3" key="1">
    <citation type="journal article" date="2015" name="Antonie Van Leeuwenhoek">
        <title>Thioclava indica sp. nov., isolated from surface seawater of the Indian Ocean.</title>
        <authorList>
            <person name="Liu Y."/>
            <person name="Lai Q."/>
            <person name="Du J."/>
            <person name="Xu H."/>
            <person name="Jiang L."/>
            <person name="Shao Z."/>
        </authorList>
    </citation>
    <scope>NUCLEOTIDE SEQUENCE [LARGE SCALE GENOMIC DNA]</scope>
    <source>
        <strain evidence="2 3">DT23-4</strain>
    </source>
</reference>
<gene>
    <name evidence="2" type="ORF">DT23_10810</name>
</gene>
<feature type="transmembrane region" description="Helical" evidence="1">
    <location>
        <begin position="73"/>
        <end position="91"/>
    </location>
</feature>
<comment type="caution">
    <text evidence="2">The sequence shown here is derived from an EMBL/GenBank/DDBJ whole genome shotgun (WGS) entry which is preliminary data.</text>
</comment>
<dbReference type="Pfam" id="PF04304">
    <property type="entry name" value="DUF454"/>
    <property type="match status" value="1"/>
</dbReference>
<proteinExistence type="predicted"/>
<dbReference type="GO" id="GO:0005886">
    <property type="term" value="C:plasma membrane"/>
    <property type="evidence" value="ECO:0007669"/>
    <property type="project" value="TreeGrafter"/>
</dbReference>
<evidence type="ECO:0008006" key="4">
    <source>
        <dbReference type="Google" id="ProtNLM"/>
    </source>
</evidence>
<name>A0A074JYR9_9RHOB</name>
<dbReference type="EMBL" id="AUNB01000011">
    <property type="protein sequence ID" value="KEO61045.1"/>
    <property type="molecule type" value="Genomic_DNA"/>
</dbReference>
<keyword evidence="3" id="KW-1185">Reference proteome</keyword>
<dbReference type="AlphaFoldDB" id="A0A074JYR9"/>
<keyword evidence="1" id="KW-0812">Transmembrane</keyword>